<feature type="non-terminal residue" evidence="2">
    <location>
        <position position="1"/>
    </location>
</feature>
<feature type="compositionally biased region" description="Polar residues" evidence="1">
    <location>
        <begin position="162"/>
        <end position="181"/>
    </location>
</feature>
<sequence>FTGKDQQPSGSEGDDDDVEAALKKEVGDLKASTEMRRRRFQSVESGVNNVVFIRTLGIGYVQNQEDDDLGYSTNVTLSGTRRAVLEDVKKYAETFLEPQFKDLKRDISGIVNSVNSENKVDLTNPQKYHLQEVVKSTKDPLQLNPKQAAQAGNEKEAKLGSGDTSNQNDPAEGTNNQQVVPENSGELEQTKPISETQVYKTKDQLFNRKNLKHFKRFKPDLGLYCPREIAATAKCQEKQQTYQEFGTNAEHSYFLFVTSSLSDEDKCQRLPVNKAWIQL</sequence>
<feature type="region of interest" description="Disordered" evidence="1">
    <location>
        <begin position="147"/>
        <end position="196"/>
    </location>
</feature>
<gene>
    <name evidence="2" type="ORF">HPG69_005099</name>
</gene>
<feature type="compositionally biased region" description="Polar residues" evidence="1">
    <location>
        <begin position="1"/>
        <end position="10"/>
    </location>
</feature>
<evidence type="ECO:0000313" key="3">
    <source>
        <dbReference type="Proteomes" id="UP000551758"/>
    </source>
</evidence>
<keyword evidence="3" id="KW-1185">Reference proteome</keyword>
<reference evidence="2 3" key="1">
    <citation type="journal article" date="2020" name="Mol. Biol. Evol.">
        <title>Interspecific Gene Flow and the Evolution of Specialization in Black and White Rhinoceros.</title>
        <authorList>
            <person name="Moodley Y."/>
            <person name="Westbury M.V."/>
            <person name="Russo I.M."/>
            <person name="Gopalakrishnan S."/>
            <person name="Rakotoarivelo A."/>
            <person name="Olsen R.A."/>
            <person name="Prost S."/>
            <person name="Tunstall T."/>
            <person name="Ryder O.A."/>
            <person name="Dalen L."/>
            <person name="Bruford M.W."/>
        </authorList>
    </citation>
    <scope>NUCLEOTIDE SEQUENCE [LARGE SCALE GENOMIC DNA]</scope>
    <source>
        <strain evidence="2">SBR-YM</strain>
        <tissue evidence="2">Skin</tissue>
    </source>
</reference>
<organism evidence="2 3">
    <name type="scientific">Diceros bicornis minor</name>
    <name type="common">South-central black rhinoceros</name>
    <dbReference type="NCBI Taxonomy" id="77932"/>
    <lineage>
        <taxon>Eukaryota</taxon>
        <taxon>Metazoa</taxon>
        <taxon>Chordata</taxon>
        <taxon>Craniata</taxon>
        <taxon>Vertebrata</taxon>
        <taxon>Euteleostomi</taxon>
        <taxon>Mammalia</taxon>
        <taxon>Eutheria</taxon>
        <taxon>Laurasiatheria</taxon>
        <taxon>Perissodactyla</taxon>
        <taxon>Rhinocerotidae</taxon>
        <taxon>Diceros</taxon>
    </lineage>
</organism>
<proteinExistence type="predicted"/>
<feature type="region of interest" description="Disordered" evidence="1">
    <location>
        <begin position="1"/>
        <end position="25"/>
    </location>
</feature>
<dbReference type="AlphaFoldDB" id="A0A7J7EER3"/>
<name>A0A7J7EER3_DICBM</name>
<dbReference type="EMBL" id="JACDTQ010003365">
    <property type="protein sequence ID" value="KAF5914249.1"/>
    <property type="molecule type" value="Genomic_DNA"/>
</dbReference>
<evidence type="ECO:0000256" key="1">
    <source>
        <dbReference type="SAM" id="MobiDB-lite"/>
    </source>
</evidence>
<evidence type="ECO:0000313" key="2">
    <source>
        <dbReference type="EMBL" id="KAF5914249.1"/>
    </source>
</evidence>
<protein>
    <submittedName>
        <fullName evidence="2">Uncharacterized protein</fullName>
    </submittedName>
</protein>
<comment type="caution">
    <text evidence="2">The sequence shown here is derived from an EMBL/GenBank/DDBJ whole genome shotgun (WGS) entry which is preliminary data.</text>
</comment>
<dbReference type="Proteomes" id="UP000551758">
    <property type="component" value="Unassembled WGS sequence"/>
</dbReference>
<accession>A0A7J7EER3</accession>